<dbReference type="PANTHER" id="PTHR33121">
    <property type="entry name" value="CYCLIC DI-GMP PHOSPHODIESTERASE PDEF"/>
    <property type="match status" value="1"/>
</dbReference>
<dbReference type="InterPro" id="IPR000160">
    <property type="entry name" value="GGDEF_dom"/>
</dbReference>
<reference evidence="5" key="1">
    <citation type="journal article" date="2019" name="Int. J. Syst. Evol. Microbiol.">
        <title>The Global Catalogue of Microorganisms (GCM) 10K type strain sequencing project: providing services to taxonomists for standard genome sequencing and annotation.</title>
        <authorList>
            <consortium name="The Broad Institute Genomics Platform"/>
            <consortium name="The Broad Institute Genome Sequencing Center for Infectious Disease"/>
            <person name="Wu L."/>
            <person name="Ma J."/>
        </authorList>
    </citation>
    <scope>NUCLEOTIDE SEQUENCE [LARGE SCALE GENOMIC DNA]</scope>
    <source>
        <strain evidence="5">KACC 11588</strain>
    </source>
</reference>
<keyword evidence="5" id="KW-1185">Reference proteome</keyword>
<dbReference type="Proteomes" id="UP001596056">
    <property type="component" value="Unassembled WGS sequence"/>
</dbReference>
<dbReference type="RefSeq" id="WP_209839823.1">
    <property type="nucleotide sequence ID" value="NZ_JAGGJP010000005.1"/>
</dbReference>
<keyword evidence="1" id="KW-1133">Transmembrane helix</keyword>
<accession>A0ABW0SH40</accession>
<sequence length="713" mass="77360">MPRLHRLPARIAAVMVGTILVLVLTVSGSVLWMTRALDDQARRQAEARILDARDGMVERARLLALDYAKWEDTATHVTAGDTDWMRDKIGATAIAGEAFQIAMLWGGPLERDLGWTIGGPAEPREGLLDPLLLGLAESRLALVPLDTYDGTEFFAWSAGHLYVLAAARVEHLTERGGGVLPDDRLGRLVMGQRIGAATVGAMRDDLLLSEVALVRRPPQDRPSLPLLDAQGAPVAFISWEPPHPGSDLLRRMLPLLVVVMALTAGLVAVGMTLVRRSADHLIAAERRSALAARTDPLTGLMNRTAFNEALATPAREGERAILYLDVDGFKRINDAIGHAAGDSVIAHLGERLSDLAGPGCLLARVGGDEFVFILDGPDAGARARDLAAAVGAALRSPLEVPGHRLRIGASVGYAVQGKAGSTAEDLVRHADLAMYEAKRHRDRGPVAFGDMIETADREARIMERALREALDRPGELSLVYQPIRDPRTGRLAKAEALARWTSPQLGPVRPDRFIAVAEQSGLIVDLGWRLFLLLCDDLERHADLVACFNVSPLQLLAPTFVPDLIGELGRRGIDPRRLEVELTERVLVDDPRLAAERLEELRAAGFPIALDDFGTGYSSIGYLRQMGFDTLKIDRSYVADLHDRIERQALLNAMIELAHALGLEVVCEGVEAEDDLRIVRELGCDLAQGYHLGRPMALGDLMAPCQGPARSVA</sequence>
<dbReference type="SUPFAM" id="SSF141868">
    <property type="entry name" value="EAL domain-like"/>
    <property type="match status" value="1"/>
</dbReference>
<dbReference type="CDD" id="cd01949">
    <property type="entry name" value="GGDEF"/>
    <property type="match status" value="1"/>
</dbReference>
<organism evidence="4 5">
    <name type="scientific">Rubellimicrobium aerolatum</name>
    <dbReference type="NCBI Taxonomy" id="490979"/>
    <lineage>
        <taxon>Bacteria</taxon>
        <taxon>Pseudomonadati</taxon>
        <taxon>Pseudomonadota</taxon>
        <taxon>Alphaproteobacteria</taxon>
        <taxon>Rhodobacterales</taxon>
        <taxon>Roseobacteraceae</taxon>
        <taxon>Rubellimicrobium</taxon>
    </lineage>
</organism>
<proteinExistence type="predicted"/>
<dbReference type="InterPro" id="IPR029787">
    <property type="entry name" value="Nucleotide_cyclase"/>
</dbReference>
<dbReference type="CDD" id="cd01948">
    <property type="entry name" value="EAL"/>
    <property type="match status" value="1"/>
</dbReference>
<dbReference type="Pfam" id="PF00563">
    <property type="entry name" value="EAL"/>
    <property type="match status" value="1"/>
</dbReference>
<evidence type="ECO:0000256" key="1">
    <source>
        <dbReference type="SAM" id="Phobius"/>
    </source>
</evidence>
<dbReference type="InterPro" id="IPR043128">
    <property type="entry name" value="Rev_trsase/Diguanyl_cyclase"/>
</dbReference>
<protein>
    <submittedName>
        <fullName evidence="4">Bifunctional diguanylate cyclase/phosphodiesterase</fullName>
    </submittedName>
</protein>
<evidence type="ECO:0000313" key="5">
    <source>
        <dbReference type="Proteomes" id="UP001596056"/>
    </source>
</evidence>
<dbReference type="EMBL" id="JBHSNA010000021">
    <property type="protein sequence ID" value="MFC5567920.1"/>
    <property type="molecule type" value="Genomic_DNA"/>
</dbReference>
<dbReference type="InterPro" id="IPR007892">
    <property type="entry name" value="CHASE4"/>
</dbReference>
<dbReference type="SUPFAM" id="SSF55073">
    <property type="entry name" value="Nucleotide cyclase"/>
    <property type="match status" value="1"/>
</dbReference>
<dbReference type="InterPro" id="IPR050706">
    <property type="entry name" value="Cyclic-di-GMP_PDE-like"/>
</dbReference>
<evidence type="ECO:0000313" key="4">
    <source>
        <dbReference type="EMBL" id="MFC5567920.1"/>
    </source>
</evidence>
<keyword evidence="1" id="KW-0812">Transmembrane</keyword>
<evidence type="ECO:0000259" key="3">
    <source>
        <dbReference type="PROSITE" id="PS50887"/>
    </source>
</evidence>
<dbReference type="Gene3D" id="3.20.20.450">
    <property type="entry name" value="EAL domain"/>
    <property type="match status" value="1"/>
</dbReference>
<dbReference type="InterPro" id="IPR035919">
    <property type="entry name" value="EAL_sf"/>
</dbReference>
<evidence type="ECO:0000259" key="2">
    <source>
        <dbReference type="PROSITE" id="PS50883"/>
    </source>
</evidence>
<dbReference type="InterPro" id="IPR001633">
    <property type="entry name" value="EAL_dom"/>
</dbReference>
<gene>
    <name evidence="4" type="ORF">ACFPOC_16015</name>
</gene>
<feature type="transmembrane region" description="Helical" evidence="1">
    <location>
        <begin position="12"/>
        <end position="33"/>
    </location>
</feature>
<dbReference type="SMART" id="SM00267">
    <property type="entry name" value="GGDEF"/>
    <property type="match status" value="1"/>
</dbReference>
<dbReference type="PROSITE" id="PS50883">
    <property type="entry name" value="EAL"/>
    <property type="match status" value="1"/>
</dbReference>
<dbReference type="Pfam" id="PF05228">
    <property type="entry name" value="CHASE4"/>
    <property type="match status" value="1"/>
</dbReference>
<dbReference type="Gene3D" id="3.30.70.270">
    <property type="match status" value="1"/>
</dbReference>
<dbReference type="Pfam" id="PF00990">
    <property type="entry name" value="GGDEF"/>
    <property type="match status" value="1"/>
</dbReference>
<name>A0ABW0SH40_9RHOB</name>
<comment type="caution">
    <text evidence="4">The sequence shown here is derived from an EMBL/GenBank/DDBJ whole genome shotgun (WGS) entry which is preliminary data.</text>
</comment>
<feature type="transmembrane region" description="Helical" evidence="1">
    <location>
        <begin position="253"/>
        <end position="274"/>
    </location>
</feature>
<dbReference type="PANTHER" id="PTHR33121:SF79">
    <property type="entry name" value="CYCLIC DI-GMP PHOSPHODIESTERASE PDED-RELATED"/>
    <property type="match status" value="1"/>
</dbReference>
<keyword evidence="1" id="KW-0472">Membrane</keyword>
<dbReference type="SMART" id="SM00052">
    <property type="entry name" value="EAL"/>
    <property type="match status" value="1"/>
</dbReference>
<dbReference type="NCBIfam" id="TIGR00254">
    <property type="entry name" value="GGDEF"/>
    <property type="match status" value="1"/>
</dbReference>
<feature type="domain" description="GGDEF" evidence="3">
    <location>
        <begin position="317"/>
        <end position="451"/>
    </location>
</feature>
<dbReference type="PROSITE" id="PS50887">
    <property type="entry name" value="GGDEF"/>
    <property type="match status" value="1"/>
</dbReference>
<feature type="domain" description="EAL" evidence="2">
    <location>
        <begin position="459"/>
        <end position="709"/>
    </location>
</feature>